<accession>A0ABV3FY68</accession>
<name>A0ABV3FY68_9NOCA</name>
<keyword evidence="1" id="KW-0472">Membrane</keyword>
<keyword evidence="1" id="KW-0812">Transmembrane</keyword>
<sequence length="188" mass="20888">MSVGERTRVRVPFWFVWWMVLVIGVVLVLCLVSVWVIATEGTQTSKVVLSALLAVAAGIAALSALVGLFRYRAVVLSLTAPLLIGLLAAAVWYEIPQKGAWQLSHGILEDQAVDCVNPGERTRLGVYSIRYIDRRDGGCLFYFEGDEKNSEGFGYFPDSPPPYIGPPAERGIGYEPYRIPWYRFVDNS</sequence>
<dbReference type="EMBL" id="JBFAKC010000009">
    <property type="protein sequence ID" value="MEV0710131.1"/>
    <property type="molecule type" value="Genomic_DNA"/>
</dbReference>
<dbReference type="Proteomes" id="UP001551695">
    <property type="component" value="Unassembled WGS sequence"/>
</dbReference>
<protein>
    <recommendedName>
        <fullName evidence="4">DUF1109 domain-containing protein</fullName>
    </recommendedName>
</protein>
<evidence type="ECO:0000313" key="3">
    <source>
        <dbReference type="Proteomes" id="UP001551695"/>
    </source>
</evidence>
<comment type="caution">
    <text evidence="2">The sequence shown here is derived from an EMBL/GenBank/DDBJ whole genome shotgun (WGS) entry which is preliminary data.</text>
</comment>
<feature type="transmembrane region" description="Helical" evidence="1">
    <location>
        <begin position="15"/>
        <end position="38"/>
    </location>
</feature>
<keyword evidence="3" id="KW-1185">Reference proteome</keyword>
<proteinExistence type="predicted"/>
<organism evidence="2 3">
    <name type="scientific">Nocardia aurea</name>
    <dbReference type="NCBI Taxonomy" id="2144174"/>
    <lineage>
        <taxon>Bacteria</taxon>
        <taxon>Bacillati</taxon>
        <taxon>Actinomycetota</taxon>
        <taxon>Actinomycetes</taxon>
        <taxon>Mycobacteriales</taxon>
        <taxon>Nocardiaceae</taxon>
        <taxon>Nocardia</taxon>
    </lineage>
</organism>
<evidence type="ECO:0008006" key="4">
    <source>
        <dbReference type="Google" id="ProtNLM"/>
    </source>
</evidence>
<dbReference type="RefSeq" id="WP_357785886.1">
    <property type="nucleotide sequence ID" value="NZ_JBFAKC010000009.1"/>
</dbReference>
<evidence type="ECO:0000256" key="1">
    <source>
        <dbReference type="SAM" id="Phobius"/>
    </source>
</evidence>
<reference evidence="2 3" key="1">
    <citation type="submission" date="2024-06" db="EMBL/GenBank/DDBJ databases">
        <title>The Natural Products Discovery Center: Release of the First 8490 Sequenced Strains for Exploring Actinobacteria Biosynthetic Diversity.</title>
        <authorList>
            <person name="Kalkreuter E."/>
            <person name="Kautsar S.A."/>
            <person name="Yang D."/>
            <person name="Bader C.D."/>
            <person name="Teijaro C.N."/>
            <person name="Fluegel L."/>
            <person name="Davis C.M."/>
            <person name="Simpson J.R."/>
            <person name="Lauterbach L."/>
            <person name="Steele A.D."/>
            <person name="Gui C."/>
            <person name="Meng S."/>
            <person name="Li G."/>
            <person name="Viehrig K."/>
            <person name="Ye F."/>
            <person name="Su P."/>
            <person name="Kiefer A.F."/>
            <person name="Nichols A."/>
            <person name="Cepeda A.J."/>
            <person name="Yan W."/>
            <person name="Fan B."/>
            <person name="Jiang Y."/>
            <person name="Adhikari A."/>
            <person name="Zheng C.-J."/>
            <person name="Schuster L."/>
            <person name="Cowan T.M."/>
            <person name="Smanski M.J."/>
            <person name="Chevrette M.G."/>
            <person name="De Carvalho L.P.S."/>
            <person name="Shen B."/>
        </authorList>
    </citation>
    <scope>NUCLEOTIDE SEQUENCE [LARGE SCALE GENOMIC DNA]</scope>
    <source>
        <strain evidence="2 3">NPDC050403</strain>
    </source>
</reference>
<feature type="transmembrane region" description="Helical" evidence="1">
    <location>
        <begin position="75"/>
        <end position="95"/>
    </location>
</feature>
<gene>
    <name evidence="2" type="ORF">AB0I48_21420</name>
</gene>
<evidence type="ECO:0000313" key="2">
    <source>
        <dbReference type="EMBL" id="MEV0710131.1"/>
    </source>
</evidence>
<feature type="transmembrane region" description="Helical" evidence="1">
    <location>
        <begin position="47"/>
        <end position="69"/>
    </location>
</feature>
<keyword evidence="1" id="KW-1133">Transmembrane helix</keyword>